<gene>
    <name evidence="5" type="ORF">HMPREF3206_00939</name>
</gene>
<sequence>MKKYIVILLSFCFFHLSFADQVKDMKKKIQNIEKQIQVKNTRIKKIDVEKSQIAKKIEQLKREIEENSRKRLEMQNEIVEVTKKIEYGSKNLEISNQEFENKKLQYDAKMIAWSHYLIGHAGDLEDKPLVTKNFKTLLYSDLQRMGKIQTVQGDIKTVKEQIEAERAKLAKLQSGLAANIAEGDRKQKQQNALIAQLNQEKKEHQGSIQKLSKEKARIARQIEQIIRSRVKVDKKIVKKTQAYSKIGKTMKPLEGPIVVHYGQMKAGQVSSNGIEIKANMGAPVKAATSGTVIYASNFQGLGKVIMIDYGYNTIGVYGNLISLKAGLNQKVSKGQVIGILGVSSNGEPHLYYEVRFNLHPVDPMGTF</sequence>
<dbReference type="InterPro" id="IPR011055">
    <property type="entry name" value="Dup_hybrid_motif"/>
</dbReference>
<evidence type="ECO:0000313" key="5">
    <source>
        <dbReference type="EMBL" id="KXA14720.1"/>
    </source>
</evidence>
<organism evidence="5 6">
    <name type="scientific">Fusobacterium equinum</name>
    <dbReference type="NCBI Taxonomy" id="134605"/>
    <lineage>
        <taxon>Bacteria</taxon>
        <taxon>Fusobacteriati</taxon>
        <taxon>Fusobacteriota</taxon>
        <taxon>Fusobacteriia</taxon>
        <taxon>Fusobacteriales</taxon>
        <taxon>Fusobacteriaceae</taxon>
        <taxon>Fusobacterium</taxon>
    </lineage>
</organism>
<dbReference type="Gene3D" id="2.70.70.10">
    <property type="entry name" value="Glucose Permease (Domain IIA)"/>
    <property type="match status" value="1"/>
</dbReference>
<dbReference type="InterPro" id="IPR050570">
    <property type="entry name" value="Cell_wall_metabolism_enzyme"/>
</dbReference>
<accession>A0A133NEJ5</accession>
<feature type="coiled-coil region" evidence="2">
    <location>
        <begin position="22"/>
        <end position="84"/>
    </location>
</feature>
<dbReference type="STRING" id="134605.HMPREF3206_00939"/>
<evidence type="ECO:0000259" key="4">
    <source>
        <dbReference type="Pfam" id="PF01551"/>
    </source>
</evidence>
<dbReference type="Gene3D" id="6.10.250.3150">
    <property type="match status" value="1"/>
</dbReference>
<dbReference type="Proteomes" id="UP000070617">
    <property type="component" value="Unassembled WGS sequence"/>
</dbReference>
<evidence type="ECO:0000256" key="1">
    <source>
        <dbReference type="ARBA" id="ARBA00022729"/>
    </source>
</evidence>
<proteinExistence type="predicted"/>
<feature type="coiled-coil region" evidence="2">
    <location>
        <begin position="148"/>
        <end position="228"/>
    </location>
</feature>
<dbReference type="PANTHER" id="PTHR21666:SF289">
    <property type="entry name" value="L-ALA--D-GLU ENDOPEPTIDASE"/>
    <property type="match status" value="1"/>
</dbReference>
<dbReference type="PANTHER" id="PTHR21666">
    <property type="entry name" value="PEPTIDASE-RELATED"/>
    <property type="match status" value="1"/>
</dbReference>
<dbReference type="SUPFAM" id="SSF51261">
    <property type="entry name" value="Duplicated hybrid motif"/>
    <property type="match status" value="1"/>
</dbReference>
<dbReference type="CDD" id="cd12797">
    <property type="entry name" value="M23_peptidase"/>
    <property type="match status" value="1"/>
</dbReference>
<keyword evidence="2" id="KW-0175">Coiled coil</keyword>
<comment type="caution">
    <text evidence="5">The sequence shown here is derived from an EMBL/GenBank/DDBJ whole genome shotgun (WGS) entry which is preliminary data.</text>
</comment>
<name>A0A133NEJ5_9FUSO</name>
<dbReference type="Pfam" id="PF01551">
    <property type="entry name" value="Peptidase_M23"/>
    <property type="match status" value="1"/>
</dbReference>
<dbReference type="InterPro" id="IPR016047">
    <property type="entry name" value="M23ase_b-sheet_dom"/>
</dbReference>
<dbReference type="AlphaFoldDB" id="A0A133NEJ5"/>
<evidence type="ECO:0000256" key="2">
    <source>
        <dbReference type="SAM" id="Coils"/>
    </source>
</evidence>
<evidence type="ECO:0000313" key="6">
    <source>
        <dbReference type="Proteomes" id="UP000070617"/>
    </source>
</evidence>
<evidence type="ECO:0000256" key="3">
    <source>
        <dbReference type="SAM" id="SignalP"/>
    </source>
</evidence>
<feature type="signal peptide" evidence="3">
    <location>
        <begin position="1"/>
        <end position="19"/>
    </location>
</feature>
<dbReference type="EMBL" id="LRPX01000040">
    <property type="protein sequence ID" value="KXA14720.1"/>
    <property type="molecule type" value="Genomic_DNA"/>
</dbReference>
<dbReference type="PATRIC" id="fig|134605.3.peg.936"/>
<keyword evidence="1 3" id="KW-0732">Signal</keyword>
<feature type="chain" id="PRO_5007457868" evidence="3">
    <location>
        <begin position="20"/>
        <end position="367"/>
    </location>
</feature>
<dbReference type="GO" id="GO:0004222">
    <property type="term" value="F:metalloendopeptidase activity"/>
    <property type="evidence" value="ECO:0007669"/>
    <property type="project" value="TreeGrafter"/>
</dbReference>
<keyword evidence="6" id="KW-1185">Reference proteome</keyword>
<reference evidence="6" key="1">
    <citation type="submission" date="2016-01" db="EMBL/GenBank/DDBJ databases">
        <authorList>
            <person name="Mitreva M."/>
            <person name="Pepin K.H."/>
            <person name="Mihindukulasuriya K.A."/>
            <person name="Fulton R."/>
            <person name="Fronick C."/>
            <person name="O'Laughlin M."/>
            <person name="Miner T."/>
            <person name="Herter B."/>
            <person name="Rosa B.A."/>
            <person name="Cordes M."/>
            <person name="Tomlinson C."/>
            <person name="Wollam A."/>
            <person name="Palsikar V.B."/>
            <person name="Mardis E.R."/>
            <person name="Wilson R.K."/>
        </authorList>
    </citation>
    <scope>NUCLEOTIDE SEQUENCE [LARGE SCALE GENOMIC DNA]</scope>
    <source>
        <strain evidence="6">CMW8396</strain>
    </source>
</reference>
<feature type="domain" description="M23ase beta-sheet core" evidence="4">
    <location>
        <begin position="271"/>
        <end position="363"/>
    </location>
</feature>
<protein>
    <submittedName>
        <fullName evidence="5">Peptidase, M23 family</fullName>
    </submittedName>
</protein>
<dbReference type="RefSeq" id="WP_060793637.1">
    <property type="nucleotide sequence ID" value="NZ_KQ956534.1"/>
</dbReference>